<feature type="region of interest" description="Disordered" evidence="1">
    <location>
        <begin position="1"/>
        <end position="32"/>
    </location>
</feature>
<name>A0A116LUG5_STRSU</name>
<evidence type="ECO:0000313" key="2">
    <source>
        <dbReference type="EMBL" id="CYU35324.1"/>
    </source>
</evidence>
<dbReference type="Proteomes" id="UP000072618">
    <property type="component" value="Unassembled WGS sequence"/>
</dbReference>
<proteinExistence type="predicted"/>
<gene>
    <name evidence="2" type="ORF">ERS132394_00281</name>
    <name evidence="3" type="ORF">ERS132431_00687</name>
</gene>
<accession>A0A116LUG5</accession>
<dbReference type="AlphaFoldDB" id="A0A116LUG5"/>
<evidence type="ECO:0000313" key="5">
    <source>
        <dbReference type="Proteomes" id="UP000072618"/>
    </source>
</evidence>
<organism evidence="2 5">
    <name type="scientific">Streptococcus suis</name>
    <dbReference type="NCBI Taxonomy" id="1307"/>
    <lineage>
        <taxon>Bacteria</taxon>
        <taxon>Bacillati</taxon>
        <taxon>Bacillota</taxon>
        <taxon>Bacilli</taxon>
        <taxon>Lactobacillales</taxon>
        <taxon>Streptococcaceae</taxon>
        <taxon>Streptococcus</taxon>
    </lineage>
</organism>
<dbReference type="EMBL" id="FIHS01000006">
    <property type="protein sequence ID" value="CYV31877.1"/>
    <property type="molecule type" value="Genomic_DNA"/>
</dbReference>
<evidence type="ECO:0000313" key="4">
    <source>
        <dbReference type="Proteomes" id="UP000071533"/>
    </source>
</evidence>
<protein>
    <submittedName>
        <fullName evidence="2">Uncharacterized protein</fullName>
    </submittedName>
</protein>
<evidence type="ECO:0000256" key="1">
    <source>
        <dbReference type="SAM" id="MobiDB-lite"/>
    </source>
</evidence>
<sequence length="32" mass="3657">MTENYMLGGGDGKANLKNKNTLRKENYHEKVC</sequence>
<reference evidence="4 5" key="1">
    <citation type="submission" date="2016-02" db="EMBL/GenBank/DDBJ databases">
        <authorList>
            <consortium name="Pathogen Informatics"/>
        </authorList>
    </citation>
    <scope>NUCLEOTIDE SEQUENCE [LARGE SCALE GENOMIC DNA]</scope>
    <source>
        <strain evidence="2 5">LSS32</strain>
        <strain evidence="3 4">LSS69</strain>
    </source>
</reference>
<evidence type="ECO:0000313" key="3">
    <source>
        <dbReference type="EMBL" id="CYV31877.1"/>
    </source>
</evidence>
<dbReference type="EMBL" id="FIGJ01000002">
    <property type="protein sequence ID" value="CYU35324.1"/>
    <property type="molecule type" value="Genomic_DNA"/>
</dbReference>
<feature type="compositionally biased region" description="Basic and acidic residues" evidence="1">
    <location>
        <begin position="22"/>
        <end position="32"/>
    </location>
</feature>
<dbReference type="Proteomes" id="UP000071533">
    <property type="component" value="Unassembled WGS sequence"/>
</dbReference>